<dbReference type="AlphaFoldDB" id="A0A8S2YAE5"/>
<reference evidence="2" key="1">
    <citation type="submission" date="2021-02" db="EMBL/GenBank/DDBJ databases">
        <authorList>
            <person name="Nowell W R."/>
        </authorList>
    </citation>
    <scope>NUCLEOTIDE SEQUENCE</scope>
</reference>
<comment type="caution">
    <text evidence="2">The sequence shown here is derived from an EMBL/GenBank/DDBJ whole genome shotgun (WGS) entry which is preliminary data.</text>
</comment>
<feature type="non-terminal residue" evidence="2">
    <location>
        <position position="1"/>
    </location>
</feature>
<evidence type="ECO:0000313" key="1">
    <source>
        <dbReference type="EMBL" id="CAF1670315.1"/>
    </source>
</evidence>
<dbReference type="Proteomes" id="UP000677228">
    <property type="component" value="Unassembled WGS sequence"/>
</dbReference>
<accession>A0A8S2YAE5</accession>
<dbReference type="EMBL" id="CAJOBA010107685">
    <property type="protein sequence ID" value="CAF4543381.1"/>
    <property type="molecule type" value="Genomic_DNA"/>
</dbReference>
<proteinExistence type="predicted"/>
<sequence>HAEHILSSIPPFISKATALTCKIGEQCCPEKQSLMLTQPNNFMVLCLDAGPADKALISSRCSAVHNLLDFYSKQNPDELLSLLDKLREMEAIVKKSKSAIEKWMSKYCSTDEIIKEACYAFVNKKKTTEVDDSALRS</sequence>
<protein>
    <submittedName>
        <fullName evidence="2">Uncharacterized protein</fullName>
    </submittedName>
</protein>
<name>A0A8S2YAE5_9BILA</name>
<feature type="non-terminal residue" evidence="2">
    <location>
        <position position="137"/>
    </location>
</feature>
<organism evidence="2 3">
    <name type="scientific">Didymodactylos carnosus</name>
    <dbReference type="NCBI Taxonomy" id="1234261"/>
    <lineage>
        <taxon>Eukaryota</taxon>
        <taxon>Metazoa</taxon>
        <taxon>Spiralia</taxon>
        <taxon>Gnathifera</taxon>
        <taxon>Rotifera</taxon>
        <taxon>Eurotatoria</taxon>
        <taxon>Bdelloidea</taxon>
        <taxon>Philodinida</taxon>
        <taxon>Philodinidae</taxon>
        <taxon>Didymodactylos</taxon>
    </lineage>
</organism>
<dbReference type="Proteomes" id="UP000682733">
    <property type="component" value="Unassembled WGS sequence"/>
</dbReference>
<dbReference type="EMBL" id="CAJNOK010074208">
    <property type="protein sequence ID" value="CAF1670315.1"/>
    <property type="molecule type" value="Genomic_DNA"/>
</dbReference>
<gene>
    <name evidence="1" type="ORF">OVA965_LOCUS45694</name>
    <name evidence="2" type="ORF">TMI583_LOCUS49427</name>
</gene>
<evidence type="ECO:0000313" key="3">
    <source>
        <dbReference type="Proteomes" id="UP000682733"/>
    </source>
</evidence>
<evidence type="ECO:0000313" key="2">
    <source>
        <dbReference type="EMBL" id="CAF4543381.1"/>
    </source>
</evidence>